<keyword evidence="1" id="KW-0805">Transcription regulation</keyword>
<dbReference type="InterPro" id="IPR050204">
    <property type="entry name" value="AraC_XylS_family_regulators"/>
</dbReference>
<dbReference type="SUPFAM" id="SSF46689">
    <property type="entry name" value="Homeodomain-like"/>
    <property type="match status" value="1"/>
</dbReference>
<dbReference type="Gene3D" id="1.10.10.60">
    <property type="entry name" value="Homeodomain-like"/>
    <property type="match status" value="1"/>
</dbReference>
<proteinExistence type="predicted"/>
<evidence type="ECO:0000259" key="4">
    <source>
        <dbReference type="PROSITE" id="PS01124"/>
    </source>
</evidence>
<evidence type="ECO:0000256" key="3">
    <source>
        <dbReference type="ARBA" id="ARBA00023163"/>
    </source>
</evidence>
<keyword evidence="6" id="KW-1185">Reference proteome</keyword>
<dbReference type="EMBL" id="BMTF01000007">
    <property type="protein sequence ID" value="GGV83229.1"/>
    <property type="molecule type" value="Genomic_DNA"/>
</dbReference>
<keyword evidence="3" id="KW-0804">Transcription</keyword>
<dbReference type="PANTHER" id="PTHR46796:SF15">
    <property type="entry name" value="BLL1074 PROTEIN"/>
    <property type="match status" value="1"/>
</dbReference>
<feature type="domain" description="HTH araC/xylS-type" evidence="4">
    <location>
        <begin position="73"/>
        <end position="174"/>
    </location>
</feature>
<evidence type="ECO:0000313" key="6">
    <source>
        <dbReference type="Proteomes" id="UP000660675"/>
    </source>
</evidence>
<evidence type="ECO:0000256" key="2">
    <source>
        <dbReference type="ARBA" id="ARBA00023125"/>
    </source>
</evidence>
<organism evidence="5 6">
    <name type="scientific">Streptomyces gelaticus</name>
    <dbReference type="NCBI Taxonomy" id="285446"/>
    <lineage>
        <taxon>Bacteria</taxon>
        <taxon>Bacillati</taxon>
        <taxon>Actinomycetota</taxon>
        <taxon>Actinomycetes</taxon>
        <taxon>Kitasatosporales</taxon>
        <taxon>Streptomycetaceae</taxon>
        <taxon>Streptomyces</taxon>
    </lineage>
</organism>
<dbReference type="Proteomes" id="UP000660675">
    <property type="component" value="Unassembled WGS sequence"/>
</dbReference>
<reference evidence="6" key="1">
    <citation type="journal article" date="2019" name="Int. J. Syst. Evol. Microbiol.">
        <title>The Global Catalogue of Microorganisms (GCM) 10K type strain sequencing project: providing services to taxonomists for standard genome sequencing and annotation.</title>
        <authorList>
            <consortium name="The Broad Institute Genomics Platform"/>
            <consortium name="The Broad Institute Genome Sequencing Center for Infectious Disease"/>
            <person name="Wu L."/>
            <person name="Ma J."/>
        </authorList>
    </citation>
    <scope>NUCLEOTIDE SEQUENCE [LARGE SCALE GENOMIC DNA]</scope>
    <source>
        <strain evidence="6">JCM 4376</strain>
    </source>
</reference>
<gene>
    <name evidence="5" type="ORF">GCM10015535_25890</name>
</gene>
<dbReference type="PROSITE" id="PS01124">
    <property type="entry name" value="HTH_ARAC_FAMILY_2"/>
    <property type="match status" value="1"/>
</dbReference>
<dbReference type="InterPro" id="IPR018060">
    <property type="entry name" value="HTH_AraC"/>
</dbReference>
<dbReference type="Pfam" id="PF12833">
    <property type="entry name" value="HTH_18"/>
    <property type="match status" value="1"/>
</dbReference>
<evidence type="ECO:0000256" key="1">
    <source>
        <dbReference type="ARBA" id="ARBA00023015"/>
    </source>
</evidence>
<comment type="caution">
    <text evidence="5">The sequence shown here is derived from an EMBL/GenBank/DDBJ whole genome shotgun (WGS) entry which is preliminary data.</text>
</comment>
<accession>A0ABQ2VX67</accession>
<dbReference type="SMART" id="SM00342">
    <property type="entry name" value="HTH_ARAC"/>
    <property type="match status" value="1"/>
</dbReference>
<dbReference type="InterPro" id="IPR009057">
    <property type="entry name" value="Homeodomain-like_sf"/>
</dbReference>
<protein>
    <submittedName>
        <fullName evidence="5">AraC family transcriptional regulator</fullName>
    </submittedName>
</protein>
<dbReference type="PANTHER" id="PTHR46796">
    <property type="entry name" value="HTH-TYPE TRANSCRIPTIONAL ACTIVATOR RHAS-RELATED"/>
    <property type="match status" value="1"/>
</dbReference>
<keyword evidence="2" id="KW-0238">DNA-binding</keyword>
<name>A0ABQ2VX67_9ACTN</name>
<sequence>MLGVKFRSGGFRPFIGRPVAELADRVVPAAEMFGPDANRINQAVLHDSDDLALTSHVESFLLARLPEPDPVAEEVAAMVEYVTADSGLRRVDQLAEEFGVTVRRLQRLFHEYVGASPKWVLRRARLHEAAQRADRGTNIDWAALAAGLGYADQAHFTRDFTAAVGISPGRYAEKGL</sequence>
<evidence type="ECO:0000313" key="5">
    <source>
        <dbReference type="EMBL" id="GGV83229.1"/>
    </source>
</evidence>